<dbReference type="Proteomes" id="UP000681340">
    <property type="component" value="Unassembled WGS sequence"/>
</dbReference>
<dbReference type="InterPro" id="IPR002125">
    <property type="entry name" value="CMP_dCMP_dom"/>
</dbReference>
<accession>A0A919VLL7</accession>
<feature type="domain" description="CMP/dCMP-type deaminase" evidence="1">
    <location>
        <begin position="14"/>
        <end position="126"/>
    </location>
</feature>
<dbReference type="Gene3D" id="3.40.140.10">
    <property type="entry name" value="Cytidine Deaminase, domain 2"/>
    <property type="match status" value="1"/>
</dbReference>
<dbReference type="PANTHER" id="PTHR11079">
    <property type="entry name" value="CYTOSINE DEAMINASE FAMILY MEMBER"/>
    <property type="match status" value="1"/>
</dbReference>
<dbReference type="InterPro" id="IPR016193">
    <property type="entry name" value="Cytidine_deaminase-like"/>
</dbReference>
<sequence length="167" mass="16746">MTTVDVNALIGVPLDEGAALARTVELALHQAATGRLPFAALVVRGGVVLGGGANTVVDDHDPSGHGEVVAVRDATRRLGTADLSGAVVYSSCEPCAICRLVAAAAGIGEIVYAADKSLVPAAIDGDAATTARLIDAVTAVLPGIARPGHTDADAAAPFRIYEQAVAR</sequence>
<dbReference type="RefSeq" id="WP_212988969.1">
    <property type="nucleotide sequence ID" value="NZ_BAABEA010000008.1"/>
</dbReference>
<name>A0A919VLL7_9ACTN</name>
<dbReference type="PROSITE" id="PS51747">
    <property type="entry name" value="CYT_DCMP_DEAMINASES_2"/>
    <property type="match status" value="1"/>
</dbReference>
<dbReference type="GO" id="GO:0006152">
    <property type="term" value="P:purine nucleoside catabolic process"/>
    <property type="evidence" value="ECO:0007669"/>
    <property type="project" value="TreeGrafter"/>
</dbReference>
<evidence type="ECO:0000313" key="2">
    <source>
        <dbReference type="EMBL" id="GIM67998.1"/>
    </source>
</evidence>
<gene>
    <name evidence="2" type="ORF">Aau02nite_29680</name>
</gene>
<dbReference type="SUPFAM" id="SSF53927">
    <property type="entry name" value="Cytidine deaminase-like"/>
    <property type="match status" value="1"/>
</dbReference>
<evidence type="ECO:0000313" key="3">
    <source>
        <dbReference type="Proteomes" id="UP000681340"/>
    </source>
</evidence>
<dbReference type="PANTHER" id="PTHR11079:SF161">
    <property type="entry name" value="CMP_DCMP-TYPE DEAMINASE DOMAIN-CONTAINING PROTEIN"/>
    <property type="match status" value="1"/>
</dbReference>
<dbReference type="AlphaFoldDB" id="A0A919VLL7"/>
<evidence type="ECO:0000259" key="1">
    <source>
        <dbReference type="PROSITE" id="PS51747"/>
    </source>
</evidence>
<proteinExistence type="predicted"/>
<dbReference type="EMBL" id="BOQL01000024">
    <property type="protein sequence ID" value="GIM67998.1"/>
    <property type="molecule type" value="Genomic_DNA"/>
</dbReference>
<protein>
    <submittedName>
        <fullName evidence="2">tRNA-specific adenosine deaminase</fullName>
    </submittedName>
</protein>
<keyword evidence="3" id="KW-1185">Reference proteome</keyword>
<reference evidence="2" key="1">
    <citation type="submission" date="2021-03" db="EMBL/GenBank/DDBJ databases">
        <title>Whole genome shotgun sequence of Actinoplanes auranticolor NBRC 12245.</title>
        <authorList>
            <person name="Komaki H."/>
            <person name="Tamura T."/>
        </authorList>
    </citation>
    <scope>NUCLEOTIDE SEQUENCE</scope>
    <source>
        <strain evidence="2">NBRC 12245</strain>
    </source>
</reference>
<dbReference type="Pfam" id="PF00383">
    <property type="entry name" value="dCMP_cyt_deam_1"/>
    <property type="match status" value="1"/>
</dbReference>
<organism evidence="2 3">
    <name type="scientific">Actinoplanes auranticolor</name>
    <dbReference type="NCBI Taxonomy" id="47988"/>
    <lineage>
        <taxon>Bacteria</taxon>
        <taxon>Bacillati</taxon>
        <taxon>Actinomycetota</taxon>
        <taxon>Actinomycetes</taxon>
        <taxon>Micromonosporales</taxon>
        <taxon>Micromonosporaceae</taxon>
        <taxon>Actinoplanes</taxon>
    </lineage>
</organism>
<dbReference type="GO" id="GO:0047974">
    <property type="term" value="F:guanosine deaminase activity"/>
    <property type="evidence" value="ECO:0007669"/>
    <property type="project" value="TreeGrafter"/>
</dbReference>
<comment type="caution">
    <text evidence="2">The sequence shown here is derived from an EMBL/GenBank/DDBJ whole genome shotgun (WGS) entry which is preliminary data.</text>
</comment>